<organism evidence="1 2">
    <name type="scientific">Streptomonospora wellingtoniae</name>
    <dbReference type="NCBI Taxonomy" id="3075544"/>
    <lineage>
        <taxon>Bacteria</taxon>
        <taxon>Bacillati</taxon>
        <taxon>Actinomycetota</taxon>
        <taxon>Actinomycetes</taxon>
        <taxon>Streptosporangiales</taxon>
        <taxon>Nocardiopsidaceae</taxon>
        <taxon>Streptomonospora</taxon>
    </lineage>
</organism>
<accession>A0ABU2KSG6</accession>
<dbReference type="InterPro" id="IPR009078">
    <property type="entry name" value="Ferritin-like_SF"/>
</dbReference>
<name>A0ABU2KSG6_9ACTN</name>
<dbReference type="InterPro" id="IPR012348">
    <property type="entry name" value="RNR-like"/>
</dbReference>
<proteinExistence type="predicted"/>
<protein>
    <submittedName>
        <fullName evidence="1">Diiron oxygenase</fullName>
    </submittedName>
</protein>
<dbReference type="Gene3D" id="1.10.620.20">
    <property type="entry name" value="Ribonucleotide Reductase, subunit A"/>
    <property type="match status" value="1"/>
</dbReference>
<sequence>MRTRRTDVTVEPQTRTTDREDIAKRLLRSSAKASFDPLVEIDWDAPVDPDRYAIRPERLSLYGTELWDSLTEEQRKELSRQEIASVASIGIWFETILMQMLVRHAYDRDPTTNHVQYAYTEIADECRHSVMFAKLLDKLDAPFYRLDPVAHVLGKVFKTVSNGPLTFSGALFVEEILDQLQREIMADEELEPLTRAVSRIHVVEEARHMRYAREEFARDWNRRGALVQHYSRLVLGLVVYYSATRLISPEVYERIGLDPRAARKAARRNPHWTDTKTWAARKVVATLDRAGAISGPGRYLWRKAGLLGRPGAAPSTAGPEAQRA</sequence>
<keyword evidence="2" id="KW-1185">Reference proteome</keyword>
<dbReference type="RefSeq" id="WP_311544683.1">
    <property type="nucleotide sequence ID" value="NZ_JAVREK010000007.1"/>
</dbReference>
<dbReference type="Proteomes" id="UP001183226">
    <property type="component" value="Unassembled WGS sequence"/>
</dbReference>
<dbReference type="SUPFAM" id="SSF47240">
    <property type="entry name" value="Ferritin-like"/>
    <property type="match status" value="1"/>
</dbReference>
<evidence type="ECO:0000313" key="2">
    <source>
        <dbReference type="Proteomes" id="UP001183226"/>
    </source>
</evidence>
<comment type="caution">
    <text evidence="1">The sequence shown here is derived from an EMBL/GenBank/DDBJ whole genome shotgun (WGS) entry which is preliminary data.</text>
</comment>
<gene>
    <name evidence="1" type="ORF">RM446_08735</name>
</gene>
<dbReference type="EMBL" id="JAVREK010000007">
    <property type="protein sequence ID" value="MDT0302193.1"/>
    <property type="molecule type" value="Genomic_DNA"/>
</dbReference>
<dbReference type="Pfam" id="PF11583">
    <property type="entry name" value="AurF"/>
    <property type="match status" value="1"/>
</dbReference>
<reference evidence="2" key="1">
    <citation type="submission" date="2023-07" db="EMBL/GenBank/DDBJ databases">
        <title>30 novel species of actinomycetes from the DSMZ collection.</title>
        <authorList>
            <person name="Nouioui I."/>
        </authorList>
    </citation>
    <scope>NUCLEOTIDE SEQUENCE [LARGE SCALE GENOMIC DNA]</scope>
    <source>
        <strain evidence="2">DSM 45055</strain>
    </source>
</reference>
<evidence type="ECO:0000313" key="1">
    <source>
        <dbReference type="EMBL" id="MDT0302193.1"/>
    </source>
</evidence>
<dbReference type="InterPro" id="IPR025859">
    <property type="entry name" value="AurF/CmlI"/>
</dbReference>